<dbReference type="InterPro" id="IPR058548">
    <property type="entry name" value="MlaB-like_STAS"/>
</dbReference>
<protein>
    <submittedName>
        <fullName evidence="2">STAS domain-containing protein</fullName>
    </submittedName>
</protein>
<proteinExistence type="predicted"/>
<dbReference type="PANTHER" id="PTHR33495">
    <property type="entry name" value="ANTI-SIGMA FACTOR ANTAGONIST TM_1081-RELATED-RELATED"/>
    <property type="match status" value="1"/>
</dbReference>
<feature type="domain" description="STAS" evidence="1">
    <location>
        <begin position="19"/>
        <end position="92"/>
    </location>
</feature>
<evidence type="ECO:0000313" key="2">
    <source>
        <dbReference type="EMBL" id="MDU8993290.1"/>
    </source>
</evidence>
<dbReference type="InterPro" id="IPR002645">
    <property type="entry name" value="STAS_dom"/>
</dbReference>
<dbReference type="Proteomes" id="UP001257627">
    <property type="component" value="Unassembled WGS sequence"/>
</dbReference>
<dbReference type="CDD" id="cd07043">
    <property type="entry name" value="STAS_anti-anti-sigma_factors"/>
    <property type="match status" value="1"/>
</dbReference>
<dbReference type="SUPFAM" id="SSF52091">
    <property type="entry name" value="SpoIIaa-like"/>
    <property type="match status" value="1"/>
</dbReference>
<name>A0ABU3UHL4_9ACTN</name>
<dbReference type="Gene3D" id="3.30.750.24">
    <property type="entry name" value="STAS domain"/>
    <property type="match status" value="1"/>
</dbReference>
<reference evidence="2 3" key="1">
    <citation type="submission" date="2023-02" db="EMBL/GenBank/DDBJ databases">
        <authorList>
            <person name="Maleckis M."/>
        </authorList>
    </citation>
    <scope>NUCLEOTIDE SEQUENCE [LARGE SCALE GENOMIC DNA]</scope>
    <source>
        <strain evidence="2 3">P8-A2</strain>
    </source>
</reference>
<sequence>MPNPPPTSLLDTQSHGLSVLATLHGEIDLLTAPVLSALLAPLTVCARPDVLVDLRQVAFIDGTGIAVLAVARDAATAHDGRLRLICTHPITLWILLHPGLGFGFDVLEGLPAAA</sequence>
<evidence type="ECO:0000259" key="1">
    <source>
        <dbReference type="PROSITE" id="PS50801"/>
    </source>
</evidence>
<dbReference type="EMBL" id="JARAKF010000001">
    <property type="protein sequence ID" value="MDU8993290.1"/>
    <property type="molecule type" value="Genomic_DNA"/>
</dbReference>
<accession>A0ABU3UHL4</accession>
<gene>
    <name evidence="2" type="ORF">PU648_13200</name>
</gene>
<dbReference type="PANTHER" id="PTHR33495:SF2">
    <property type="entry name" value="ANTI-SIGMA FACTOR ANTAGONIST TM_1081-RELATED"/>
    <property type="match status" value="1"/>
</dbReference>
<dbReference type="Pfam" id="PF13466">
    <property type="entry name" value="STAS_2"/>
    <property type="match status" value="1"/>
</dbReference>
<evidence type="ECO:0000313" key="3">
    <source>
        <dbReference type="Proteomes" id="UP001257627"/>
    </source>
</evidence>
<keyword evidence="3" id="KW-1185">Reference proteome</keyword>
<organism evidence="2 3">
    <name type="scientific">Streptomyces mirabilis</name>
    <dbReference type="NCBI Taxonomy" id="68239"/>
    <lineage>
        <taxon>Bacteria</taxon>
        <taxon>Bacillati</taxon>
        <taxon>Actinomycetota</taxon>
        <taxon>Actinomycetes</taxon>
        <taxon>Kitasatosporales</taxon>
        <taxon>Streptomycetaceae</taxon>
        <taxon>Streptomyces</taxon>
    </lineage>
</organism>
<comment type="caution">
    <text evidence="2">The sequence shown here is derived from an EMBL/GenBank/DDBJ whole genome shotgun (WGS) entry which is preliminary data.</text>
</comment>
<dbReference type="PROSITE" id="PS50801">
    <property type="entry name" value="STAS"/>
    <property type="match status" value="1"/>
</dbReference>
<dbReference type="RefSeq" id="WP_099944121.1">
    <property type="nucleotide sequence ID" value="NZ_CP107955.1"/>
</dbReference>
<dbReference type="InterPro" id="IPR036513">
    <property type="entry name" value="STAS_dom_sf"/>
</dbReference>